<reference evidence="1" key="2">
    <citation type="journal article" date="2022" name="New Phytol.">
        <title>Evolutionary transition to the ectomycorrhizal habit in the genomes of a hyperdiverse lineage of mushroom-forming fungi.</title>
        <authorList>
            <person name="Looney B."/>
            <person name="Miyauchi S."/>
            <person name="Morin E."/>
            <person name="Drula E."/>
            <person name="Courty P.E."/>
            <person name="Kohler A."/>
            <person name="Kuo A."/>
            <person name="LaButti K."/>
            <person name="Pangilinan J."/>
            <person name="Lipzen A."/>
            <person name="Riley R."/>
            <person name="Andreopoulos W."/>
            <person name="He G."/>
            <person name="Johnson J."/>
            <person name="Nolan M."/>
            <person name="Tritt A."/>
            <person name="Barry K.W."/>
            <person name="Grigoriev I.V."/>
            <person name="Nagy L.G."/>
            <person name="Hibbett D."/>
            <person name="Henrissat B."/>
            <person name="Matheny P.B."/>
            <person name="Labbe J."/>
            <person name="Martin F.M."/>
        </authorList>
    </citation>
    <scope>NUCLEOTIDE SEQUENCE</scope>
    <source>
        <strain evidence="1">FP105234-sp</strain>
    </source>
</reference>
<comment type="caution">
    <text evidence="1">The sequence shown here is derived from an EMBL/GenBank/DDBJ whole genome shotgun (WGS) entry which is preliminary data.</text>
</comment>
<evidence type="ECO:0000313" key="2">
    <source>
        <dbReference type="Proteomes" id="UP000814033"/>
    </source>
</evidence>
<dbReference type="EMBL" id="MU275854">
    <property type="protein sequence ID" value="KAI0051187.1"/>
    <property type="molecule type" value="Genomic_DNA"/>
</dbReference>
<evidence type="ECO:0000313" key="1">
    <source>
        <dbReference type="EMBL" id="KAI0051187.1"/>
    </source>
</evidence>
<name>A0ACB8S4V2_9AGAM</name>
<organism evidence="1 2">
    <name type="scientific">Auriscalpium vulgare</name>
    <dbReference type="NCBI Taxonomy" id="40419"/>
    <lineage>
        <taxon>Eukaryota</taxon>
        <taxon>Fungi</taxon>
        <taxon>Dikarya</taxon>
        <taxon>Basidiomycota</taxon>
        <taxon>Agaricomycotina</taxon>
        <taxon>Agaricomycetes</taxon>
        <taxon>Russulales</taxon>
        <taxon>Auriscalpiaceae</taxon>
        <taxon>Auriscalpium</taxon>
    </lineage>
</organism>
<protein>
    <submittedName>
        <fullName evidence="1">Uncharacterized protein</fullName>
    </submittedName>
</protein>
<dbReference type="Proteomes" id="UP000814033">
    <property type="component" value="Unassembled WGS sequence"/>
</dbReference>
<keyword evidence="2" id="KW-1185">Reference proteome</keyword>
<sequence>MTLLPAQFFVLTLLADVYLYSIYSLLCCFTLVTLFRSIKGNVTSIFLVAATFGMYMVSTASVVLHAVDYIKFVALDSQKSLSVTVVDGLAYSLPTIHFILGDAIVVWRGWVIWQRNWRITAGPLVLLCGTTAVVLAQVLTTATSSGLLEAVSAPSAKLYLASLVLTLCTNGTVTVLIAYRAWIHYRSSRAIRIRVGRDRVLSVLLLLVESGALYCAIWITLIALWPSAVTQTPAFYVFANLLPQLTGMYPTVIIAICALRRSYADTVMSVPDSLTSITFAANGQPLARSSAAATRATRMPLEETAEVEVSLEGCSSTRRSSRRSASDSVSSVLQYVQDVVKAV</sequence>
<proteinExistence type="predicted"/>
<gene>
    <name evidence="1" type="ORF">FA95DRAFT_1554759</name>
</gene>
<reference evidence="1" key="1">
    <citation type="submission" date="2021-02" db="EMBL/GenBank/DDBJ databases">
        <authorList>
            <consortium name="DOE Joint Genome Institute"/>
            <person name="Ahrendt S."/>
            <person name="Looney B.P."/>
            <person name="Miyauchi S."/>
            <person name="Morin E."/>
            <person name="Drula E."/>
            <person name="Courty P.E."/>
            <person name="Chicoki N."/>
            <person name="Fauchery L."/>
            <person name="Kohler A."/>
            <person name="Kuo A."/>
            <person name="Labutti K."/>
            <person name="Pangilinan J."/>
            <person name="Lipzen A."/>
            <person name="Riley R."/>
            <person name="Andreopoulos W."/>
            <person name="He G."/>
            <person name="Johnson J."/>
            <person name="Barry K.W."/>
            <person name="Grigoriev I.V."/>
            <person name="Nagy L."/>
            <person name="Hibbett D."/>
            <person name="Henrissat B."/>
            <person name="Matheny P.B."/>
            <person name="Labbe J."/>
            <person name="Martin F."/>
        </authorList>
    </citation>
    <scope>NUCLEOTIDE SEQUENCE</scope>
    <source>
        <strain evidence="1">FP105234-sp</strain>
    </source>
</reference>
<accession>A0ACB8S4V2</accession>